<dbReference type="AlphaFoldDB" id="A0A923IF15"/>
<dbReference type="Pfam" id="PF20124">
    <property type="entry name" value="DUF6514"/>
    <property type="match status" value="1"/>
</dbReference>
<accession>A0A923IF15</accession>
<comment type="caution">
    <text evidence="1">The sequence shown here is derived from an EMBL/GenBank/DDBJ whole genome shotgun (WGS) entry which is preliminary data.</text>
</comment>
<evidence type="ECO:0000313" key="1">
    <source>
        <dbReference type="EMBL" id="MBC5581522.1"/>
    </source>
</evidence>
<dbReference type="InterPro" id="IPR017016">
    <property type="entry name" value="UCP033595"/>
</dbReference>
<dbReference type="Proteomes" id="UP000659630">
    <property type="component" value="Unassembled WGS sequence"/>
</dbReference>
<keyword evidence="2" id="KW-1185">Reference proteome</keyword>
<sequence>MTYRYTIFEQQLFEEHIGYYRTFGIEGCVRTDSGWQPCIRLPDVSVDREFAHWLAGRCTSSQISPVHLKDAVLDALP</sequence>
<dbReference type="RefSeq" id="WP_186887866.1">
    <property type="nucleotide sequence ID" value="NZ_JACONZ010000002.1"/>
</dbReference>
<evidence type="ECO:0000313" key="2">
    <source>
        <dbReference type="Proteomes" id="UP000659630"/>
    </source>
</evidence>
<protein>
    <submittedName>
        <fullName evidence="1">Uncharacterized protein</fullName>
    </submittedName>
</protein>
<proteinExistence type="predicted"/>
<organism evidence="1 2">
    <name type="scientific">Anaerofilum hominis</name>
    <dbReference type="NCBI Taxonomy" id="2763016"/>
    <lineage>
        <taxon>Bacteria</taxon>
        <taxon>Bacillati</taxon>
        <taxon>Bacillota</taxon>
        <taxon>Clostridia</taxon>
        <taxon>Eubacteriales</taxon>
        <taxon>Oscillospiraceae</taxon>
        <taxon>Anaerofilum</taxon>
    </lineage>
</organism>
<dbReference type="EMBL" id="JACONZ010000002">
    <property type="protein sequence ID" value="MBC5581522.1"/>
    <property type="molecule type" value="Genomic_DNA"/>
</dbReference>
<gene>
    <name evidence="1" type="ORF">H8S23_08355</name>
</gene>
<name>A0A923IF15_9FIRM</name>
<reference evidence="1" key="1">
    <citation type="submission" date="2020-08" db="EMBL/GenBank/DDBJ databases">
        <title>Genome public.</title>
        <authorList>
            <person name="Liu C."/>
            <person name="Sun Q."/>
        </authorList>
    </citation>
    <scope>NUCLEOTIDE SEQUENCE</scope>
    <source>
        <strain evidence="1">BX8</strain>
    </source>
</reference>